<dbReference type="EMBL" id="LT629763">
    <property type="protein sequence ID" value="SDS90772.1"/>
    <property type="molecule type" value="Genomic_DNA"/>
</dbReference>
<evidence type="ECO:0000313" key="4">
    <source>
        <dbReference type="Proteomes" id="UP000243413"/>
    </source>
</evidence>
<feature type="compositionally biased region" description="Polar residues" evidence="1">
    <location>
        <begin position="35"/>
        <end position="49"/>
    </location>
</feature>
<dbReference type="Proteomes" id="UP000243413">
    <property type="component" value="Chromosome I"/>
</dbReference>
<organism evidence="3 4">
    <name type="scientific">Halopseudomonas sabulinigri</name>
    <dbReference type="NCBI Taxonomy" id="472181"/>
    <lineage>
        <taxon>Bacteria</taxon>
        <taxon>Pseudomonadati</taxon>
        <taxon>Pseudomonadota</taxon>
        <taxon>Gammaproteobacteria</taxon>
        <taxon>Pseudomonadales</taxon>
        <taxon>Pseudomonadaceae</taxon>
        <taxon>Halopseudomonas</taxon>
    </lineage>
</organism>
<reference evidence="4" key="1">
    <citation type="submission" date="2016-10" db="EMBL/GenBank/DDBJ databases">
        <authorList>
            <person name="Varghese N."/>
            <person name="Submissions S."/>
        </authorList>
    </citation>
    <scope>NUCLEOTIDE SEQUENCE [LARGE SCALE GENOMIC DNA]</scope>
    <source>
        <strain evidence="4">JCM 14963</strain>
    </source>
</reference>
<keyword evidence="2" id="KW-0732">Signal</keyword>
<protein>
    <submittedName>
        <fullName evidence="3">Uncharacterized protein</fullName>
    </submittedName>
</protein>
<feature type="region of interest" description="Disordered" evidence="1">
    <location>
        <begin position="33"/>
        <end position="60"/>
    </location>
</feature>
<evidence type="ECO:0000313" key="3">
    <source>
        <dbReference type="EMBL" id="SDS90772.1"/>
    </source>
</evidence>
<proteinExistence type="predicted"/>
<sequence>MRNLSALIIASFVAATPLAQAEDGSDRYNQMLERVSSQTSNVDSSQQEQHAVAGREHTSS</sequence>
<feature type="signal peptide" evidence="2">
    <location>
        <begin position="1"/>
        <end position="21"/>
    </location>
</feature>
<evidence type="ECO:0000256" key="2">
    <source>
        <dbReference type="SAM" id="SignalP"/>
    </source>
</evidence>
<feature type="chain" id="PRO_5009263996" evidence="2">
    <location>
        <begin position="22"/>
        <end position="60"/>
    </location>
</feature>
<gene>
    <name evidence="3" type="ORF">SAMN05216271_3063</name>
</gene>
<evidence type="ECO:0000256" key="1">
    <source>
        <dbReference type="SAM" id="MobiDB-lite"/>
    </source>
</evidence>
<dbReference type="AlphaFoldDB" id="A0A1H1W1C4"/>
<accession>A0A1H1W1C4</accession>
<name>A0A1H1W1C4_9GAMM</name>
<dbReference type="STRING" id="472181.SAMN05216271_3063"/>